<reference evidence="9 10" key="1">
    <citation type="journal article" date="2015" name="Appl. Environ. Microbiol.">
        <title>Aerobic and Anaerobic Thiosulfate Oxidation by a Cold-Adapted, Subglacial Chemoautotroph.</title>
        <authorList>
            <person name="Harrold Z.R."/>
            <person name="Skidmore M.L."/>
            <person name="Hamilton T.L."/>
            <person name="Desch L."/>
            <person name="Amada K."/>
            <person name="van Gelder W."/>
            <person name="Glover K."/>
            <person name="Roden E.E."/>
            <person name="Boyd E.S."/>
        </authorList>
    </citation>
    <scope>NUCLEOTIDE SEQUENCE [LARGE SCALE GENOMIC DNA]</scope>
    <source>
        <strain evidence="9 10">RG</strain>
    </source>
</reference>
<dbReference type="InterPro" id="IPR036590">
    <property type="entry name" value="SRAP-like"/>
</dbReference>
<evidence type="ECO:0000256" key="8">
    <source>
        <dbReference type="RuleBase" id="RU364100"/>
    </source>
</evidence>
<evidence type="ECO:0000256" key="3">
    <source>
        <dbReference type="ARBA" id="ARBA00022763"/>
    </source>
</evidence>
<evidence type="ECO:0000256" key="4">
    <source>
        <dbReference type="ARBA" id="ARBA00022801"/>
    </source>
</evidence>
<keyword evidence="7" id="KW-0456">Lyase</keyword>
<dbReference type="RefSeq" id="WP_059755314.1">
    <property type="nucleotide sequence ID" value="NZ_LDUG01000022.1"/>
</dbReference>
<dbReference type="Gene3D" id="3.90.1680.10">
    <property type="entry name" value="SOS response associated peptidase-like"/>
    <property type="match status" value="1"/>
</dbReference>
<evidence type="ECO:0000313" key="9">
    <source>
        <dbReference type="EMBL" id="KVW95891.1"/>
    </source>
</evidence>
<dbReference type="InterPro" id="IPR003738">
    <property type="entry name" value="SRAP"/>
</dbReference>
<dbReference type="EMBL" id="LDUG01000022">
    <property type="protein sequence ID" value="KVW95891.1"/>
    <property type="molecule type" value="Genomic_DNA"/>
</dbReference>
<keyword evidence="4 8" id="KW-0378">Hydrolase</keyword>
<keyword evidence="6" id="KW-0238">DNA-binding</keyword>
<dbReference type="PATRIC" id="fig|36861.3.peg.1506"/>
<organism evidence="9 10">
    <name type="scientific">Thiobacillus denitrificans</name>
    <dbReference type="NCBI Taxonomy" id="36861"/>
    <lineage>
        <taxon>Bacteria</taxon>
        <taxon>Pseudomonadati</taxon>
        <taxon>Pseudomonadota</taxon>
        <taxon>Betaproteobacteria</taxon>
        <taxon>Nitrosomonadales</taxon>
        <taxon>Thiobacillaceae</taxon>
        <taxon>Thiobacillus</taxon>
    </lineage>
</organism>
<dbReference type="GO" id="GO:0006508">
    <property type="term" value="P:proteolysis"/>
    <property type="evidence" value="ECO:0007669"/>
    <property type="project" value="UniProtKB-KW"/>
</dbReference>
<dbReference type="AlphaFoldDB" id="A0A106BNU4"/>
<name>A0A106BNU4_THIDE</name>
<accession>A0A106BNU4</accession>
<evidence type="ECO:0000256" key="2">
    <source>
        <dbReference type="ARBA" id="ARBA00022670"/>
    </source>
</evidence>
<dbReference type="GO" id="GO:0106300">
    <property type="term" value="P:protein-DNA covalent cross-linking repair"/>
    <property type="evidence" value="ECO:0007669"/>
    <property type="project" value="InterPro"/>
</dbReference>
<comment type="caution">
    <text evidence="9">The sequence shown here is derived from an EMBL/GenBank/DDBJ whole genome shotgun (WGS) entry which is preliminary data.</text>
</comment>
<dbReference type="OrthoDB" id="6192129at2"/>
<dbReference type="Pfam" id="PF02586">
    <property type="entry name" value="SRAP"/>
    <property type="match status" value="1"/>
</dbReference>
<evidence type="ECO:0000313" key="10">
    <source>
        <dbReference type="Proteomes" id="UP000064243"/>
    </source>
</evidence>
<evidence type="ECO:0000256" key="7">
    <source>
        <dbReference type="ARBA" id="ARBA00023239"/>
    </source>
</evidence>
<dbReference type="GO" id="GO:0016829">
    <property type="term" value="F:lyase activity"/>
    <property type="evidence" value="ECO:0007669"/>
    <property type="project" value="UniProtKB-KW"/>
</dbReference>
<dbReference type="PANTHER" id="PTHR13604:SF0">
    <property type="entry name" value="ABASIC SITE PROCESSING PROTEIN HMCES"/>
    <property type="match status" value="1"/>
</dbReference>
<gene>
    <name evidence="9" type="ORF">ABW22_09250</name>
</gene>
<dbReference type="PANTHER" id="PTHR13604">
    <property type="entry name" value="DC12-RELATED"/>
    <property type="match status" value="1"/>
</dbReference>
<dbReference type="EC" id="3.4.-.-" evidence="8"/>
<keyword evidence="3" id="KW-0227">DNA damage</keyword>
<proteinExistence type="inferred from homology"/>
<keyword evidence="10" id="KW-1185">Reference proteome</keyword>
<protein>
    <recommendedName>
        <fullName evidence="8">Abasic site processing protein</fullName>
        <ecNumber evidence="8">3.4.-.-</ecNumber>
    </recommendedName>
</protein>
<sequence length="219" mass="24241">MCGRYALTSPPAVIAERFHLLWAPKIEARYNIAPSQMIPVVRETAEGRLLALLKWGLIPWWAKDAHIGAKLANARAESLASKPAFRDAYRYRRCLVPADAFYEWKPVAGRKQPYCIRMRDHALFGMAGLWEHWVAPDGQVVESCTIVTVDANALVGELHDRMPLILAPADYDAWLGAGTREAALPRAVAAEEMVAYPVSPLVSNARNDDPACLVPIDTP</sequence>
<evidence type="ECO:0000256" key="5">
    <source>
        <dbReference type="ARBA" id="ARBA00023124"/>
    </source>
</evidence>
<evidence type="ECO:0000256" key="6">
    <source>
        <dbReference type="ARBA" id="ARBA00023125"/>
    </source>
</evidence>
<dbReference type="GO" id="GO:0003697">
    <property type="term" value="F:single-stranded DNA binding"/>
    <property type="evidence" value="ECO:0007669"/>
    <property type="project" value="InterPro"/>
</dbReference>
<keyword evidence="5" id="KW-0190">Covalent protein-DNA linkage</keyword>
<evidence type="ECO:0000256" key="1">
    <source>
        <dbReference type="ARBA" id="ARBA00008136"/>
    </source>
</evidence>
<dbReference type="Proteomes" id="UP000064243">
    <property type="component" value="Unassembled WGS sequence"/>
</dbReference>
<dbReference type="SUPFAM" id="SSF143081">
    <property type="entry name" value="BB1717-like"/>
    <property type="match status" value="1"/>
</dbReference>
<comment type="similarity">
    <text evidence="1 8">Belongs to the SOS response-associated peptidase family.</text>
</comment>
<dbReference type="GO" id="GO:0008233">
    <property type="term" value="F:peptidase activity"/>
    <property type="evidence" value="ECO:0007669"/>
    <property type="project" value="UniProtKB-KW"/>
</dbReference>
<keyword evidence="2 8" id="KW-0645">Protease</keyword>